<evidence type="ECO:0000313" key="1">
    <source>
        <dbReference type="Ensembl" id="ENSGMOP00000036728.1"/>
    </source>
</evidence>
<protein>
    <submittedName>
        <fullName evidence="1">Uncharacterized protein</fullName>
    </submittedName>
</protein>
<name>A0A8C5FH99_GADMO</name>
<evidence type="ECO:0000313" key="2">
    <source>
        <dbReference type="Proteomes" id="UP000694546"/>
    </source>
</evidence>
<reference evidence="1" key="1">
    <citation type="submission" date="2025-08" db="UniProtKB">
        <authorList>
            <consortium name="Ensembl"/>
        </authorList>
    </citation>
    <scope>IDENTIFICATION</scope>
</reference>
<dbReference type="AlphaFoldDB" id="A0A8C5FH99"/>
<organism evidence="1 2">
    <name type="scientific">Gadus morhua</name>
    <name type="common">Atlantic cod</name>
    <dbReference type="NCBI Taxonomy" id="8049"/>
    <lineage>
        <taxon>Eukaryota</taxon>
        <taxon>Metazoa</taxon>
        <taxon>Chordata</taxon>
        <taxon>Craniata</taxon>
        <taxon>Vertebrata</taxon>
        <taxon>Euteleostomi</taxon>
        <taxon>Actinopterygii</taxon>
        <taxon>Neopterygii</taxon>
        <taxon>Teleostei</taxon>
        <taxon>Neoteleostei</taxon>
        <taxon>Acanthomorphata</taxon>
        <taxon>Zeiogadaria</taxon>
        <taxon>Gadariae</taxon>
        <taxon>Gadiformes</taxon>
        <taxon>Gadoidei</taxon>
        <taxon>Gadidae</taxon>
        <taxon>Gadus</taxon>
    </lineage>
</organism>
<sequence>PNPISTPPPCIDGFAKLNLSTCVNTHVYTHPCAYTRAHTHTKKHTHLICSSDVNS</sequence>
<reference evidence="1" key="2">
    <citation type="submission" date="2025-09" db="UniProtKB">
        <authorList>
            <consortium name="Ensembl"/>
        </authorList>
    </citation>
    <scope>IDENTIFICATION</scope>
</reference>
<proteinExistence type="predicted"/>
<dbReference type="Ensembl" id="ENSGMOT00000043146.1">
    <property type="protein sequence ID" value="ENSGMOP00000036728.1"/>
    <property type="gene ID" value="ENSGMOG00000031541.1"/>
</dbReference>
<accession>A0A8C5FH99</accession>
<dbReference type="Proteomes" id="UP000694546">
    <property type="component" value="Chromosome 14"/>
</dbReference>
<keyword evidence="2" id="KW-1185">Reference proteome</keyword>